<reference evidence="1 2" key="1">
    <citation type="submission" date="2019-04" db="EMBL/GenBank/DDBJ databases">
        <title>Draft genome sequence of Robertkochia marina CC-AMO-30D.</title>
        <authorList>
            <person name="Hameed A."/>
            <person name="Lin S.-Y."/>
            <person name="Shahina M."/>
            <person name="Lai W.-A."/>
            <person name="Young C.-C."/>
        </authorList>
    </citation>
    <scope>NUCLEOTIDE SEQUENCE [LARGE SCALE GENOMIC DNA]</scope>
    <source>
        <strain evidence="1 2">CC-AMO-30D</strain>
    </source>
</reference>
<gene>
    <name evidence="1" type="ORF">E7Z59_14800</name>
</gene>
<accession>A0A4S3LXC2</accession>
<dbReference type="OrthoDB" id="9785180at2"/>
<organism evidence="1 2">
    <name type="scientific">Robertkochia marina</name>
    <dbReference type="NCBI Taxonomy" id="1227945"/>
    <lineage>
        <taxon>Bacteria</taxon>
        <taxon>Pseudomonadati</taxon>
        <taxon>Bacteroidota</taxon>
        <taxon>Flavobacteriia</taxon>
        <taxon>Flavobacteriales</taxon>
        <taxon>Flavobacteriaceae</taxon>
        <taxon>Robertkochia</taxon>
    </lineage>
</organism>
<dbReference type="GO" id="GO:0016853">
    <property type="term" value="F:isomerase activity"/>
    <property type="evidence" value="ECO:0007669"/>
    <property type="project" value="UniProtKB-KW"/>
</dbReference>
<dbReference type="PROSITE" id="PS51257">
    <property type="entry name" value="PROKAR_LIPOPROTEIN"/>
    <property type="match status" value="1"/>
</dbReference>
<evidence type="ECO:0000313" key="2">
    <source>
        <dbReference type="Proteomes" id="UP000305939"/>
    </source>
</evidence>
<name>A0A4S3LXC2_9FLAO</name>
<dbReference type="RefSeq" id="WP_136337129.1">
    <property type="nucleotide sequence ID" value="NZ_QXMP01000016.1"/>
</dbReference>
<sequence>MKTYRKYSIGFSFFLGLSLITGCTYMNSAEAEGAVARVGENYLLEDEVNNSLGNGLTAEDSAIVSANYINEWAKDQLLFERARINISEEKQQEFEQLVSKYRADLYINAYKEALVNQSMDTVVGPGELEEYYENNKQNFRLNEDLLRLRYISLPKDFTGLEEIREAFRRFEEEDVNRLRETALKFKFYSLNDSSWVRTAEVVKKIPMITPENKDQYLKKSQFFELSDSLGVYLVTVKEVLKRTETPPLDYVEPAIKKILLNKRKLEYIRKLEQELLEEATRDNEFELLK</sequence>
<dbReference type="Proteomes" id="UP000305939">
    <property type="component" value="Unassembled WGS sequence"/>
</dbReference>
<proteinExistence type="predicted"/>
<keyword evidence="1" id="KW-0413">Isomerase</keyword>
<keyword evidence="2" id="KW-1185">Reference proteome</keyword>
<dbReference type="EMBL" id="SSMC01000004">
    <property type="protein sequence ID" value="THD65846.1"/>
    <property type="molecule type" value="Genomic_DNA"/>
</dbReference>
<comment type="caution">
    <text evidence="1">The sequence shown here is derived from an EMBL/GenBank/DDBJ whole genome shotgun (WGS) entry which is preliminary data.</text>
</comment>
<protein>
    <submittedName>
        <fullName evidence="1">Peptidyl-prolyl cis-trans isomerase</fullName>
    </submittedName>
</protein>
<dbReference type="SUPFAM" id="SSF109998">
    <property type="entry name" value="Triger factor/SurA peptide-binding domain-like"/>
    <property type="match status" value="1"/>
</dbReference>
<dbReference type="AlphaFoldDB" id="A0A4S3LXC2"/>
<evidence type="ECO:0000313" key="1">
    <source>
        <dbReference type="EMBL" id="THD65846.1"/>
    </source>
</evidence>
<dbReference type="InterPro" id="IPR027304">
    <property type="entry name" value="Trigger_fact/SurA_dom_sf"/>
</dbReference>